<reference evidence="8 9" key="1">
    <citation type="journal article" date="2014" name="Genome Biol. Evol.">
        <title>The genome of the myxosporean Thelohanellus kitauei shows adaptations to nutrient acquisition within its fish host.</title>
        <authorList>
            <person name="Yang Y."/>
            <person name="Xiong J."/>
            <person name="Zhou Z."/>
            <person name="Huo F."/>
            <person name="Miao W."/>
            <person name="Ran C."/>
            <person name="Liu Y."/>
            <person name="Zhang J."/>
            <person name="Feng J."/>
            <person name="Wang M."/>
            <person name="Wang M."/>
            <person name="Wang L."/>
            <person name="Yao B."/>
        </authorList>
    </citation>
    <scope>NUCLEOTIDE SEQUENCE [LARGE SCALE GENOMIC DNA]</scope>
    <source>
        <strain evidence="8">Wuqing</strain>
    </source>
</reference>
<evidence type="ECO:0000313" key="9">
    <source>
        <dbReference type="Proteomes" id="UP000031668"/>
    </source>
</evidence>
<dbReference type="EMBL" id="JWZT01002668">
    <property type="protein sequence ID" value="KII68891.1"/>
    <property type="molecule type" value="Genomic_DNA"/>
</dbReference>
<comment type="caution">
    <text evidence="8">The sequence shown here is derived from an EMBL/GenBank/DDBJ whole genome shotgun (WGS) entry which is preliminary data.</text>
</comment>
<accession>A0A0C2MNR9</accession>
<evidence type="ECO:0000256" key="5">
    <source>
        <dbReference type="ARBA" id="ARBA00022989"/>
    </source>
</evidence>
<keyword evidence="4 7" id="KW-0812">Transmembrane</keyword>
<evidence type="ECO:0000256" key="1">
    <source>
        <dbReference type="ARBA" id="ARBA00004141"/>
    </source>
</evidence>
<name>A0A0C2MNR9_THEKT</name>
<keyword evidence="9" id="KW-1185">Reference proteome</keyword>
<evidence type="ECO:0000256" key="2">
    <source>
        <dbReference type="ARBA" id="ARBA00007965"/>
    </source>
</evidence>
<protein>
    <submittedName>
        <fullName evidence="8">Equilibrative nucleoside transporter 3</fullName>
    </submittedName>
</protein>
<comment type="similarity">
    <text evidence="2">Belongs to the SLC29A/ENT transporter (TC 2.A.57) family.</text>
</comment>
<feature type="transmembrane region" description="Helical" evidence="7">
    <location>
        <begin position="37"/>
        <end position="55"/>
    </location>
</feature>
<dbReference type="OrthoDB" id="46396at2759"/>
<dbReference type="GO" id="GO:0016020">
    <property type="term" value="C:membrane"/>
    <property type="evidence" value="ECO:0007669"/>
    <property type="project" value="UniProtKB-SubCell"/>
</dbReference>
<evidence type="ECO:0000256" key="7">
    <source>
        <dbReference type="SAM" id="Phobius"/>
    </source>
</evidence>
<evidence type="ECO:0000256" key="3">
    <source>
        <dbReference type="ARBA" id="ARBA00022448"/>
    </source>
</evidence>
<keyword evidence="6 7" id="KW-0472">Membrane</keyword>
<evidence type="ECO:0000256" key="6">
    <source>
        <dbReference type="ARBA" id="ARBA00023136"/>
    </source>
</evidence>
<evidence type="ECO:0000313" key="8">
    <source>
        <dbReference type="EMBL" id="KII68891.1"/>
    </source>
</evidence>
<sequence>MITDDYFPLYLQMIFSIFDIIGVVIHFKFQYKTYRNLITFNFATLRTCLILLFVLCKRKKYGIFHALTYHEAFPIIYTVILGFSNGYLTSFNLDKLTKFENSGERDTTAAFLVTAI</sequence>
<feature type="transmembrane region" description="Helical" evidence="7">
    <location>
        <begin position="75"/>
        <end position="93"/>
    </location>
</feature>
<keyword evidence="5 7" id="KW-1133">Transmembrane helix</keyword>
<comment type="subcellular location">
    <subcellularLocation>
        <location evidence="1">Membrane</location>
        <topology evidence="1">Multi-pass membrane protein</topology>
    </subcellularLocation>
</comment>
<keyword evidence="3" id="KW-0813">Transport</keyword>
<dbReference type="AlphaFoldDB" id="A0A0C2MNR9"/>
<proteinExistence type="inferred from homology"/>
<organism evidence="8 9">
    <name type="scientific">Thelohanellus kitauei</name>
    <name type="common">Myxosporean</name>
    <dbReference type="NCBI Taxonomy" id="669202"/>
    <lineage>
        <taxon>Eukaryota</taxon>
        <taxon>Metazoa</taxon>
        <taxon>Cnidaria</taxon>
        <taxon>Myxozoa</taxon>
        <taxon>Myxosporea</taxon>
        <taxon>Bivalvulida</taxon>
        <taxon>Platysporina</taxon>
        <taxon>Myxobolidae</taxon>
        <taxon>Thelohanellus</taxon>
    </lineage>
</organism>
<feature type="transmembrane region" description="Helical" evidence="7">
    <location>
        <begin position="6"/>
        <end position="25"/>
    </location>
</feature>
<dbReference type="Pfam" id="PF01733">
    <property type="entry name" value="Nucleoside_tran"/>
    <property type="match status" value="1"/>
</dbReference>
<dbReference type="InterPro" id="IPR002259">
    <property type="entry name" value="Eqnu_transpt"/>
</dbReference>
<dbReference type="Proteomes" id="UP000031668">
    <property type="component" value="Unassembled WGS sequence"/>
</dbReference>
<dbReference type="GO" id="GO:0005337">
    <property type="term" value="F:nucleoside transmembrane transporter activity"/>
    <property type="evidence" value="ECO:0007669"/>
    <property type="project" value="InterPro"/>
</dbReference>
<gene>
    <name evidence="8" type="ORF">RF11_03797</name>
</gene>
<evidence type="ECO:0000256" key="4">
    <source>
        <dbReference type="ARBA" id="ARBA00022692"/>
    </source>
</evidence>